<accession>A0AAV9PI11</accession>
<name>A0AAV9PI11_9PEZI</name>
<proteinExistence type="inferred from homology"/>
<sequence>MPKTASPFARKREAPSPLKTAKRSTSSSKVSRAQQTATDDKLDDTGLVPSLAPRGIPQDVNTLVRHTHANMWTDIPEQAAGMGSERIGEVLRFRRTLPRIVSVAHLHALSASSTGTERELARLISQGAVRKVIVPGRGKGGAAVGEGIVLAEDWKASVRESGSVEDDIKDKYLALMDANPGSSIAPTSELSNDDVRALVQAGYLISTSALSSSMNDFFARPGASSLSTLSQSGFKAATGTLAAVGGTGAVHESGGGGSTLATSSNRPAPGAKFQHNMQTMRFSLPSTGAYLKLLTSARLHLLALLKQLSPRHKEATVEMLREKWDGNIPNDASSRAKRGRGDWAGVLPGKTKKWKEFWGLDFQWILEECVGSGLVELFETGSVGLAVRAS</sequence>
<evidence type="ECO:0000256" key="2">
    <source>
        <dbReference type="SAM" id="MobiDB-lite"/>
    </source>
</evidence>
<dbReference type="PANTHER" id="PTHR15243">
    <property type="entry name" value="SERINE/THREONINE-PROTEIN KINASE 19"/>
    <property type="match status" value="1"/>
</dbReference>
<evidence type="ECO:0000313" key="3">
    <source>
        <dbReference type="EMBL" id="KAK5173345.1"/>
    </source>
</evidence>
<dbReference type="EMBL" id="JAVRRT010000003">
    <property type="protein sequence ID" value="KAK5173345.1"/>
    <property type="molecule type" value="Genomic_DNA"/>
</dbReference>
<dbReference type="Pfam" id="PF10494">
    <property type="entry name" value="Stk19"/>
    <property type="match status" value="1"/>
</dbReference>
<evidence type="ECO:0008006" key="5">
    <source>
        <dbReference type="Google" id="ProtNLM"/>
    </source>
</evidence>
<dbReference type="GeneID" id="89923373"/>
<keyword evidence="4" id="KW-1185">Reference proteome</keyword>
<dbReference type="Proteomes" id="UP001337655">
    <property type="component" value="Unassembled WGS sequence"/>
</dbReference>
<dbReference type="PANTHER" id="PTHR15243:SF0">
    <property type="entry name" value="SERINE_THREONINE-PROTEIN KINASE 19"/>
    <property type="match status" value="1"/>
</dbReference>
<gene>
    <name evidence="3" type="ORF">LTR77_002026</name>
</gene>
<feature type="compositionally biased region" description="Polar residues" evidence="2">
    <location>
        <begin position="23"/>
        <end position="37"/>
    </location>
</feature>
<dbReference type="GO" id="GO:0046579">
    <property type="term" value="P:positive regulation of Ras protein signal transduction"/>
    <property type="evidence" value="ECO:0007669"/>
    <property type="project" value="TreeGrafter"/>
</dbReference>
<evidence type="ECO:0000313" key="4">
    <source>
        <dbReference type="Proteomes" id="UP001337655"/>
    </source>
</evidence>
<evidence type="ECO:0000256" key="1">
    <source>
        <dbReference type="ARBA" id="ARBA00093458"/>
    </source>
</evidence>
<organism evidence="3 4">
    <name type="scientific">Saxophila tyrrhenica</name>
    <dbReference type="NCBI Taxonomy" id="1690608"/>
    <lineage>
        <taxon>Eukaryota</taxon>
        <taxon>Fungi</taxon>
        <taxon>Dikarya</taxon>
        <taxon>Ascomycota</taxon>
        <taxon>Pezizomycotina</taxon>
        <taxon>Dothideomycetes</taxon>
        <taxon>Dothideomycetidae</taxon>
        <taxon>Mycosphaerellales</taxon>
        <taxon>Extremaceae</taxon>
        <taxon>Saxophila</taxon>
    </lineage>
</organism>
<comment type="similarity">
    <text evidence="1">Belongs to the STK19 family.</text>
</comment>
<feature type="region of interest" description="Disordered" evidence="2">
    <location>
        <begin position="1"/>
        <end position="54"/>
    </location>
</feature>
<dbReference type="InterPro" id="IPR018865">
    <property type="entry name" value="STK19-like"/>
</dbReference>
<reference evidence="3 4" key="1">
    <citation type="submission" date="2023-08" db="EMBL/GenBank/DDBJ databases">
        <title>Black Yeasts Isolated from many extreme environments.</title>
        <authorList>
            <person name="Coleine C."/>
            <person name="Stajich J.E."/>
            <person name="Selbmann L."/>
        </authorList>
    </citation>
    <scope>NUCLEOTIDE SEQUENCE [LARGE SCALE GENOMIC DNA]</scope>
    <source>
        <strain evidence="3 4">CCFEE 5935</strain>
    </source>
</reference>
<comment type="caution">
    <text evidence="3">The sequence shown here is derived from an EMBL/GenBank/DDBJ whole genome shotgun (WGS) entry which is preliminary data.</text>
</comment>
<feature type="region of interest" description="Disordered" evidence="2">
    <location>
        <begin position="252"/>
        <end position="271"/>
    </location>
</feature>
<protein>
    <recommendedName>
        <fullName evidence="5">Serine-threonine protein kinase 19-domain-containing protein</fullName>
    </recommendedName>
</protein>
<dbReference type="AlphaFoldDB" id="A0AAV9PI11"/>
<dbReference type="RefSeq" id="XP_064662040.1">
    <property type="nucleotide sequence ID" value="XM_064799285.1"/>
</dbReference>